<organism evidence="1">
    <name type="scientific">Anopheles darlingi</name>
    <name type="common">Mosquito</name>
    <dbReference type="NCBI Taxonomy" id="43151"/>
    <lineage>
        <taxon>Eukaryota</taxon>
        <taxon>Metazoa</taxon>
        <taxon>Ecdysozoa</taxon>
        <taxon>Arthropoda</taxon>
        <taxon>Hexapoda</taxon>
        <taxon>Insecta</taxon>
        <taxon>Pterygota</taxon>
        <taxon>Neoptera</taxon>
        <taxon>Endopterygota</taxon>
        <taxon>Diptera</taxon>
        <taxon>Nematocera</taxon>
        <taxon>Culicoidea</taxon>
        <taxon>Culicidae</taxon>
        <taxon>Anophelinae</taxon>
        <taxon>Anopheles</taxon>
    </lineage>
</organism>
<evidence type="ECO:0000313" key="1">
    <source>
        <dbReference type="EMBL" id="MBW71371.1"/>
    </source>
</evidence>
<dbReference type="EMBL" id="GGFL01007193">
    <property type="protein sequence ID" value="MBW71371.1"/>
    <property type="molecule type" value="Transcribed_RNA"/>
</dbReference>
<name>A0A2M4D1K3_ANODA</name>
<protein>
    <submittedName>
        <fullName evidence="1">Uncharacterized protein</fullName>
    </submittedName>
</protein>
<proteinExistence type="predicted"/>
<dbReference type="AlphaFoldDB" id="A0A2M4D1K3"/>
<accession>A0A2M4D1K3</accession>
<sequence length="88" mass="10570">MACNAFVWYLFWLAYYRHSYFALPFPPRGQFVFGFRLFFFFVRSTIHKAASLPQSKLQIQFQYVIEHGRFGGSSFSHKCFQQQQKIIK</sequence>
<reference evidence="1" key="1">
    <citation type="submission" date="2018-01" db="EMBL/GenBank/DDBJ databases">
        <title>An insight into the sialome of Amazonian anophelines.</title>
        <authorList>
            <person name="Ribeiro J.M."/>
            <person name="Scarpassa V."/>
            <person name="Calvo E."/>
        </authorList>
    </citation>
    <scope>NUCLEOTIDE SEQUENCE</scope>
</reference>